<dbReference type="KEGG" id="pacr:FXN63_11510"/>
<dbReference type="PANTHER" id="PTHR30203:SF32">
    <property type="entry name" value="CATION EFFLUX SYSTEM PROTEIN CUSC"/>
    <property type="match status" value="1"/>
</dbReference>
<proteinExistence type="inferred from homology"/>
<dbReference type="InterPro" id="IPR003423">
    <property type="entry name" value="OMP_efflux"/>
</dbReference>
<evidence type="ECO:0000256" key="2">
    <source>
        <dbReference type="SAM" id="MobiDB-lite"/>
    </source>
</evidence>
<name>A0A5C0AVL2_9BURK</name>
<dbReference type="Proteomes" id="UP000325161">
    <property type="component" value="Chromosome"/>
</dbReference>
<dbReference type="OrthoDB" id="9770517at2"/>
<dbReference type="PANTHER" id="PTHR30203">
    <property type="entry name" value="OUTER MEMBRANE CATION EFFLUX PROTEIN"/>
    <property type="match status" value="1"/>
</dbReference>
<evidence type="ECO:0000313" key="4">
    <source>
        <dbReference type="Proteomes" id="UP000325161"/>
    </source>
</evidence>
<dbReference type="AlphaFoldDB" id="A0A5C0AVL2"/>
<evidence type="ECO:0000313" key="3">
    <source>
        <dbReference type="EMBL" id="QEI06388.1"/>
    </source>
</evidence>
<dbReference type="EMBL" id="CP043046">
    <property type="protein sequence ID" value="QEI06388.1"/>
    <property type="molecule type" value="Genomic_DNA"/>
</dbReference>
<reference evidence="3 4" key="1">
    <citation type="submission" date="2019-08" db="EMBL/GenBank/DDBJ databases">
        <title>Amphibian skin-associated Pigmentiphaga: genome sequence and occurrence across geography and hosts.</title>
        <authorList>
            <person name="Bletz M.C."/>
            <person name="Bunk B."/>
            <person name="Sproeer C."/>
            <person name="Biwer P."/>
            <person name="Reiter S."/>
            <person name="Rabemananjara F.C.E."/>
            <person name="Schulz S."/>
            <person name="Overmann J."/>
            <person name="Vences M."/>
        </authorList>
    </citation>
    <scope>NUCLEOTIDE SEQUENCE [LARGE SCALE GENOMIC DNA]</scope>
    <source>
        <strain evidence="3 4">Mada1488</strain>
    </source>
</reference>
<dbReference type="GO" id="GO:0015562">
    <property type="term" value="F:efflux transmembrane transporter activity"/>
    <property type="evidence" value="ECO:0007669"/>
    <property type="project" value="InterPro"/>
</dbReference>
<accession>A0A5C0AVL2</accession>
<dbReference type="Pfam" id="PF02321">
    <property type="entry name" value="OEP"/>
    <property type="match status" value="1"/>
</dbReference>
<comment type="similarity">
    <text evidence="1">Belongs to the outer membrane factor (OMF) (TC 1.B.17) family.</text>
</comment>
<protein>
    <submittedName>
        <fullName evidence="3">TolC family protein</fullName>
    </submittedName>
</protein>
<dbReference type="InterPro" id="IPR010131">
    <property type="entry name" value="MdtP/NodT-like"/>
</dbReference>
<gene>
    <name evidence="3" type="ORF">FXN63_11510</name>
</gene>
<evidence type="ECO:0000256" key="1">
    <source>
        <dbReference type="ARBA" id="ARBA00007613"/>
    </source>
</evidence>
<feature type="region of interest" description="Disordered" evidence="2">
    <location>
        <begin position="131"/>
        <end position="154"/>
    </location>
</feature>
<dbReference type="Gene3D" id="1.20.1600.10">
    <property type="entry name" value="Outer membrane efflux proteins (OEP)"/>
    <property type="match status" value="1"/>
</dbReference>
<organism evidence="3 4">
    <name type="scientific">Pigmentiphaga aceris</name>
    <dbReference type="NCBI Taxonomy" id="1940612"/>
    <lineage>
        <taxon>Bacteria</taxon>
        <taxon>Pseudomonadati</taxon>
        <taxon>Pseudomonadota</taxon>
        <taxon>Betaproteobacteria</taxon>
        <taxon>Burkholderiales</taxon>
        <taxon>Alcaligenaceae</taxon>
        <taxon>Pigmentiphaga</taxon>
    </lineage>
</organism>
<keyword evidence="4" id="KW-1185">Reference proteome</keyword>
<sequence length="154" mass="16605">MNVLSRFSSFMSCRQPREFSVDAVPAEVLAQRPDIYAAAQDVVAASAASVQADAQRSGNAQAAANGFDRAYQATAASYRAGATSLFDLEDARRSLVAAQNTMIDLHRERLFAWIALYRSVGGGWTSTLPTPLAQHPNTRVDVPVASHPHPRHPA</sequence>
<dbReference type="SUPFAM" id="SSF56954">
    <property type="entry name" value="Outer membrane efflux proteins (OEP)"/>
    <property type="match status" value="1"/>
</dbReference>